<evidence type="ECO:0000256" key="2">
    <source>
        <dbReference type="ARBA" id="ARBA00006375"/>
    </source>
</evidence>
<dbReference type="OrthoDB" id="2019556at2759"/>
<evidence type="ECO:0000256" key="5">
    <source>
        <dbReference type="ARBA" id="ARBA00022737"/>
    </source>
</evidence>
<evidence type="ECO:0000256" key="7">
    <source>
        <dbReference type="ARBA" id="ARBA00023136"/>
    </source>
</evidence>
<organism evidence="9 10">
    <name type="scientific">Tetracentron sinense</name>
    <name type="common">Spur-leaf</name>
    <dbReference type="NCBI Taxonomy" id="13715"/>
    <lineage>
        <taxon>Eukaryota</taxon>
        <taxon>Viridiplantae</taxon>
        <taxon>Streptophyta</taxon>
        <taxon>Embryophyta</taxon>
        <taxon>Tracheophyta</taxon>
        <taxon>Spermatophyta</taxon>
        <taxon>Magnoliopsida</taxon>
        <taxon>Trochodendrales</taxon>
        <taxon>Trochodendraceae</taxon>
        <taxon>Tetracentron</taxon>
    </lineage>
</organism>
<proteinExistence type="inferred from homology"/>
<gene>
    <name evidence="9" type="ORF">HHK36_016243</name>
</gene>
<dbReference type="InterPro" id="IPR044712">
    <property type="entry name" value="SLC25A32-like"/>
</dbReference>
<dbReference type="SUPFAM" id="SSF103506">
    <property type="entry name" value="Mitochondrial carrier"/>
    <property type="match status" value="1"/>
</dbReference>
<comment type="subcellular location">
    <subcellularLocation>
        <location evidence="1">Membrane</location>
    </subcellularLocation>
</comment>
<dbReference type="Proteomes" id="UP000655225">
    <property type="component" value="Unassembled WGS sequence"/>
</dbReference>
<dbReference type="GO" id="GO:0055085">
    <property type="term" value="P:transmembrane transport"/>
    <property type="evidence" value="ECO:0007669"/>
    <property type="project" value="InterPro"/>
</dbReference>
<keyword evidence="4" id="KW-0812">Transmembrane</keyword>
<dbReference type="PANTHER" id="PTHR45683">
    <property type="entry name" value="MITOCHONDRIAL NICOTINAMIDE ADENINE DINUCLEOTIDE TRANSPORTER 1-RELATED-RELATED"/>
    <property type="match status" value="1"/>
</dbReference>
<keyword evidence="5" id="KW-0677">Repeat</keyword>
<comment type="similarity">
    <text evidence="2">Belongs to the mitochondrial carrier (TC 2.A.29) family.</text>
</comment>
<reference evidence="9 10" key="1">
    <citation type="submission" date="2020-04" db="EMBL/GenBank/DDBJ databases">
        <title>Plant Genome Project.</title>
        <authorList>
            <person name="Zhang R.-G."/>
        </authorList>
    </citation>
    <scope>NUCLEOTIDE SEQUENCE [LARGE SCALE GENOMIC DNA]</scope>
    <source>
        <strain evidence="9">YNK0</strain>
        <tissue evidence="9">Leaf</tissue>
    </source>
</reference>
<feature type="region of interest" description="Disordered" evidence="8">
    <location>
        <begin position="243"/>
        <end position="293"/>
    </location>
</feature>
<evidence type="ECO:0000313" key="10">
    <source>
        <dbReference type="Proteomes" id="UP000655225"/>
    </source>
</evidence>
<feature type="compositionally biased region" description="Basic and acidic residues" evidence="8">
    <location>
        <begin position="243"/>
        <end position="254"/>
    </location>
</feature>
<evidence type="ECO:0000256" key="8">
    <source>
        <dbReference type="SAM" id="MobiDB-lite"/>
    </source>
</evidence>
<accession>A0A834Z0E6</accession>
<dbReference type="InterPro" id="IPR023395">
    <property type="entry name" value="MCP_dom_sf"/>
</dbReference>
<comment type="caution">
    <text evidence="9">The sequence shown here is derived from an EMBL/GenBank/DDBJ whole genome shotgun (WGS) entry which is preliminary data.</text>
</comment>
<keyword evidence="6" id="KW-1133">Transmembrane helix</keyword>
<sequence>MLNALINGLAGGVIITQLITYPLQTVNARQQTDRDPKKARRKLGTIEQMCQTHTKVSKKSWPSLSLLVAPDEAILAAVDPPPYRTNHAFKEAVILTAFFILETINYWTVKSSWSETAELDELNVSVPMIFEPGTFTVYRFKKYMVKLEFGVSNPSIQFMLYETLLKKLKARRDSSKKINNGVTALEIFLLGAVAKLGATVVTYPLLVVKNEKKTSCFSIIWLHFISEDLILVGSWRTIMTNEKTNETQKIDKGRKAGPNSTEPFSPDASENPKAKKKMKKHWGARGSEDDEKFLKDLRTSELERNKMLGNLLPREEQGNS</sequence>
<dbReference type="Gene3D" id="1.50.40.10">
    <property type="entry name" value="Mitochondrial carrier domain"/>
    <property type="match status" value="1"/>
</dbReference>
<dbReference type="GO" id="GO:0016020">
    <property type="term" value="C:membrane"/>
    <property type="evidence" value="ECO:0007669"/>
    <property type="project" value="UniProtKB-SubCell"/>
</dbReference>
<protein>
    <submittedName>
        <fullName evidence="9">Uncharacterized protein</fullName>
    </submittedName>
</protein>
<evidence type="ECO:0000256" key="3">
    <source>
        <dbReference type="ARBA" id="ARBA00022448"/>
    </source>
</evidence>
<evidence type="ECO:0000256" key="6">
    <source>
        <dbReference type="ARBA" id="ARBA00022989"/>
    </source>
</evidence>
<keyword evidence="3" id="KW-0813">Transport</keyword>
<feature type="compositionally biased region" description="Basic residues" evidence="8">
    <location>
        <begin position="274"/>
        <end position="283"/>
    </location>
</feature>
<dbReference type="AlphaFoldDB" id="A0A834Z0E6"/>
<keyword evidence="7" id="KW-0472">Membrane</keyword>
<evidence type="ECO:0000256" key="4">
    <source>
        <dbReference type="ARBA" id="ARBA00022692"/>
    </source>
</evidence>
<dbReference type="EMBL" id="JABCRI010000011">
    <property type="protein sequence ID" value="KAF8397330.1"/>
    <property type="molecule type" value="Genomic_DNA"/>
</dbReference>
<evidence type="ECO:0000256" key="1">
    <source>
        <dbReference type="ARBA" id="ARBA00004370"/>
    </source>
</evidence>
<keyword evidence="10" id="KW-1185">Reference proteome</keyword>
<dbReference type="GO" id="GO:0006862">
    <property type="term" value="P:nucleotide transport"/>
    <property type="evidence" value="ECO:0007669"/>
    <property type="project" value="InterPro"/>
</dbReference>
<evidence type="ECO:0000313" key="9">
    <source>
        <dbReference type="EMBL" id="KAF8397330.1"/>
    </source>
</evidence>
<name>A0A834Z0E6_TETSI</name>